<evidence type="ECO:0000313" key="3">
    <source>
        <dbReference type="Proteomes" id="UP000548978"/>
    </source>
</evidence>
<keyword evidence="1" id="KW-0732">Signal</keyword>
<dbReference type="NCBIfam" id="NF037936">
    <property type="entry name" value="holdfast_HfaD"/>
    <property type="match status" value="1"/>
</dbReference>
<feature type="signal peptide" evidence="1">
    <location>
        <begin position="1"/>
        <end position="28"/>
    </location>
</feature>
<dbReference type="Proteomes" id="UP000548978">
    <property type="component" value="Unassembled WGS sequence"/>
</dbReference>
<reference evidence="2 3" key="1">
    <citation type="submission" date="2020-08" db="EMBL/GenBank/DDBJ databases">
        <title>Genomic Encyclopedia of Type Strains, Phase IV (KMG-IV): sequencing the most valuable type-strain genomes for metagenomic binning, comparative biology and taxonomic classification.</title>
        <authorList>
            <person name="Goeker M."/>
        </authorList>
    </citation>
    <scope>NUCLEOTIDE SEQUENCE [LARGE SCALE GENOMIC DNA]</scope>
    <source>
        <strain evidence="2 3">DSM 24448</strain>
    </source>
</reference>
<comment type="caution">
    <text evidence="2">The sequence shown here is derived from an EMBL/GenBank/DDBJ whole genome shotgun (WGS) entry which is preliminary data.</text>
</comment>
<proteinExistence type="predicted"/>
<evidence type="ECO:0000313" key="2">
    <source>
        <dbReference type="EMBL" id="MBB5659833.1"/>
    </source>
</evidence>
<evidence type="ECO:0000256" key="1">
    <source>
        <dbReference type="SAM" id="SignalP"/>
    </source>
</evidence>
<dbReference type="AlphaFoldDB" id="A0A7W9A254"/>
<organism evidence="2 3">
    <name type="scientific">Brevundimonas halotolerans</name>
    <dbReference type="NCBI Taxonomy" id="69670"/>
    <lineage>
        <taxon>Bacteria</taxon>
        <taxon>Pseudomonadati</taxon>
        <taxon>Pseudomonadota</taxon>
        <taxon>Alphaproteobacteria</taxon>
        <taxon>Caulobacterales</taxon>
        <taxon>Caulobacteraceae</taxon>
        <taxon>Brevundimonas</taxon>
    </lineage>
</organism>
<keyword evidence="3" id="KW-1185">Reference proteome</keyword>
<protein>
    <recommendedName>
        <fullName evidence="4">Holdfast attachment protein D</fullName>
    </recommendedName>
</protein>
<feature type="chain" id="PRO_5031562289" description="Holdfast attachment protein D" evidence="1">
    <location>
        <begin position="29"/>
        <end position="416"/>
    </location>
</feature>
<accession>A0A7W9A254</accession>
<dbReference type="EMBL" id="JACIJB010000001">
    <property type="protein sequence ID" value="MBB5659833.1"/>
    <property type="molecule type" value="Genomic_DNA"/>
</dbReference>
<name>A0A7W9A254_9CAUL</name>
<sequence length="416" mass="42096">MARLVPIRLAGMIAATVMCAAVATEAAAQDQDPSIVLNEQMQFGDVFAEQTLDVVDSSEQVTVSNSATGNSLAGGVEGGDMTVTSTQSMQGNVRADTTFVLGGDTEGVVSGVTQANGNYLGLSASDANLTVDSAQTVSDVEIVATSTMAEGNERLLGGAYIDASAIGNTVALGGERSYFEGTAVQWSDANIRASNYAATQYIPAEAEFTAQAVANVVSVTGTSVTGQNMTIDQRSTGGIIDSGVSANAGNSWDLAGRANAGANRVVLSNQGGSVVATTRQDNSSQIQSQSIVTSYDYGAVNSYARGVANEVSVGNNDIYVEIDNTQINTGGVAVNAQVSGTQGYDAYVGADAAGNVVTGFACADCAGYIDATNNQANSGNVSATAQTTINGTNRAVITGTNAVGNAATFYVSRSGN</sequence>
<evidence type="ECO:0008006" key="4">
    <source>
        <dbReference type="Google" id="ProtNLM"/>
    </source>
</evidence>
<dbReference type="RefSeq" id="WP_164461917.1">
    <property type="nucleotide sequence ID" value="NZ_JACIJB010000001.1"/>
</dbReference>
<dbReference type="InterPro" id="IPR049860">
    <property type="entry name" value="Holdfast_HfaD"/>
</dbReference>
<gene>
    <name evidence="2" type="ORF">FHS65_000551</name>
</gene>